<accession>A0A550C3C2</accession>
<keyword evidence="2" id="KW-1185">Reference proteome</keyword>
<reference evidence="1 2" key="1">
    <citation type="journal article" date="2019" name="New Phytol.">
        <title>Comparative genomics reveals unique wood-decay strategies and fruiting body development in the Schizophyllaceae.</title>
        <authorList>
            <person name="Almasi E."/>
            <person name="Sahu N."/>
            <person name="Krizsan K."/>
            <person name="Balint B."/>
            <person name="Kovacs G.M."/>
            <person name="Kiss B."/>
            <person name="Cseklye J."/>
            <person name="Drula E."/>
            <person name="Henrissat B."/>
            <person name="Nagy I."/>
            <person name="Chovatia M."/>
            <person name="Adam C."/>
            <person name="LaButti K."/>
            <person name="Lipzen A."/>
            <person name="Riley R."/>
            <person name="Grigoriev I.V."/>
            <person name="Nagy L.G."/>
        </authorList>
    </citation>
    <scope>NUCLEOTIDE SEQUENCE [LARGE SCALE GENOMIC DNA]</scope>
    <source>
        <strain evidence="1 2">NL-1724</strain>
    </source>
</reference>
<gene>
    <name evidence="1" type="ORF">BD626DRAFT_550359</name>
</gene>
<sequence length="375" mass="40674">MSECSSSREVVIALQTIPRLKLRRKTAVRTLDPLLKRSHDDGRRIISSASNLSGQISSWISGLDVDSQQAELACRRAVEALEDILASCAGSIQSSLSQRQFNEMFPRLARMSGPLPADWEAGAAVIKSALEVHTYLGGISKASMPSIGTQAINSSADLSYAIPAVIASLQTNVALDETLAFLLRTLNQPEVDLDPHPLLALSVFLPTLASMHPDPSTRHISFRILSLLLSAAPSSDRLDILNALATDLSLPQMTVASISLRLGQAVLQTNPPDVLTNTTKEAFMESSEPRRLTEVLSLLYVLLRRDVENKTGIRDADTLRAMEANIMAPLRAKLDEWMDGASDGHVHDLMPLVSLSINVERVDTALEELRGEAAA</sequence>
<comment type="caution">
    <text evidence="1">The sequence shown here is derived from an EMBL/GenBank/DDBJ whole genome shotgun (WGS) entry which is preliminary data.</text>
</comment>
<dbReference type="Proteomes" id="UP000320762">
    <property type="component" value="Unassembled WGS sequence"/>
</dbReference>
<dbReference type="EMBL" id="VDMD01000029">
    <property type="protein sequence ID" value="TRM59270.1"/>
    <property type="molecule type" value="Genomic_DNA"/>
</dbReference>
<organism evidence="1 2">
    <name type="scientific">Schizophyllum amplum</name>
    <dbReference type="NCBI Taxonomy" id="97359"/>
    <lineage>
        <taxon>Eukaryota</taxon>
        <taxon>Fungi</taxon>
        <taxon>Dikarya</taxon>
        <taxon>Basidiomycota</taxon>
        <taxon>Agaricomycotina</taxon>
        <taxon>Agaricomycetes</taxon>
        <taxon>Agaricomycetidae</taxon>
        <taxon>Agaricales</taxon>
        <taxon>Schizophyllaceae</taxon>
        <taxon>Schizophyllum</taxon>
    </lineage>
</organism>
<dbReference type="AlphaFoldDB" id="A0A550C3C2"/>
<evidence type="ECO:0000313" key="1">
    <source>
        <dbReference type="EMBL" id="TRM59270.1"/>
    </source>
</evidence>
<name>A0A550C3C2_9AGAR</name>
<protein>
    <submittedName>
        <fullName evidence="1">Uncharacterized protein</fullName>
    </submittedName>
</protein>
<dbReference type="OrthoDB" id="5396786at2759"/>
<evidence type="ECO:0000313" key="2">
    <source>
        <dbReference type="Proteomes" id="UP000320762"/>
    </source>
</evidence>
<proteinExistence type="predicted"/>
<dbReference type="STRING" id="97359.A0A550C3C2"/>